<accession>F6D5N3</accession>
<proteinExistence type="predicted"/>
<keyword evidence="2" id="KW-1185">Reference proteome</keyword>
<gene>
    <name evidence="1" type="ordered locus">MSWAN_0613</name>
</gene>
<dbReference type="AlphaFoldDB" id="F6D5N3"/>
<dbReference type="Proteomes" id="UP000009231">
    <property type="component" value="Chromosome"/>
</dbReference>
<name>F6D5N3_METPW</name>
<dbReference type="eggNOG" id="arCOG11305">
    <property type="taxonomic scope" value="Archaea"/>
</dbReference>
<evidence type="ECO:0008006" key="3">
    <source>
        <dbReference type="Google" id="ProtNLM"/>
    </source>
</evidence>
<dbReference type="HOGENOM" id="CLU_2327310_0_0_2"/>
<dbReference type="STRING" id="868131.MSWAN_0613"/>
<dbReference type="RefSeq" id="WP_013825152.1">
    <property type="nucleotide sequence ID" value="NC_015574.1"/>
</dbReference>
<dbReference type="EMBL" id="CP002772">
    <property type="protein sequence ID" value="AEG17650.1"/>
    <property type="molecule type" value="Genomic_DNA"/>
</dbReference>
<dbReference type="GeneID" id="10668103"/>
<dbReference type="OrthoDB" id="7321at2157"/>
<reference evidence="1 2" key="1">
    <citation type="journal article" date="2014" name="Int. J. Syst. Evol. Microbiol.">
        <title>Methanobacterium paludis sp. nov. and a novel strain of Methanobacterium lacus isolated from northern peatlands.</title>
        <authorList>
            <person name="Cadillo-Quiroz H."/>
            <person name="Brauer S.L."/>
            <person name="Goodson N."/>
            <person name="Yavitt J.B."/>
            <person name="Zinder S.H."/>
        </authorList>
    </citation>
    <scope>NUCLEOTIDE SEQUENCE [LARGE SCALE GENOMIC DNA]</scope>
    <source>
        <strain evidence="2">DSM 25820 / JCM 18151 / SWAN1</strain>
    </source>
</reference>
<dbReference type="KEGG" id="mew:MSWAN_0613"/>
<evidence type="ECO:0000313" key="2">
    <source>
        <dbReference type="Proteomes" id="UP000009231"/>
    </source>
</evidence>
<evidence type="ECO:0000313" key="1">
    <source>
        <dbReference type="EMBL" id="AEG17650.1"/>
    </source>
</evidence>
<sequence length="98" mass="11394">MPMYSVHMKHSVESCPMFNKENKIIIKELSSKKDNFARKEGIKVITGVFSPLEHTILYVVEAPAQDAVIRYFKEIGFAFYNKIEIKHVKSMENALERM</sequence>
<protein>
    <recommendedName>
        <fullName evidence="3">DUF3303 domain-containing protein</fullName>
    </recommendedName>
</protein>
<organism evidence="1 2">
    <name type="scientific">Methanobacterium paludis (strain DSM 25820 / JCM 18151 / SWAN1)</name>
    <dbReference type="NCBI Taxonomy" id="868131"/>
    <lineage>
        <taxon>Archaea</taxon>
        <taxon>Methanobacteriati</taxon>
        <taxon>Methanobacteriota</taxon>
        <taxon>Methanomada group</taxon>
        <taxon>Methanobacteria</taxon>
        <taxon>Methanobacteriales</taxon>
        <taxon>Methanobacteriaceae</taxon>
        <taxon>Methanobacterium</taxon>
    </lineage>
</organism>